<dbReference type="CDD" id="cd00093">
    <property type="entry name" value="HTH_XRE"/>
    <property type="match status" value="1"/>
</dbReference>
<dbReference type="PROSITE" id="PS50943">
    <property type="entry name" value="HTH_CROC1"/>
    <property type="match status" value="1"/>
</dbReference>
<dbReference type="Gene3D" id="1.10.260.40">
    <property type="entry name" value="lambda repressor-like DNA-binding domains"/>
    <property type="match status" value="1"/>
</dbReference>
<dbReference type="RefSeq" id="WP_015181238.1">
    <property type="nucleotide sequence ID" value="NC_019738.1"/>
</dbReference>
<dbReference type="SMART" id="SM00530">
    <property type="entry name" value="HTH_XRE"/>
    <property type="match status" value="1"/>
</dbReference>
<reference evidence="2 3" key="1">
    <citation type="submission" date="2012-06" db="EMBL/GenBank/DDBJ databases">
        <title>Finished chromosome of genome of Microcoleus sp. PCC 7113.</title>
        <authorList>
            <consortium name="US DOE Joint Genome Institute"/>
            <person name="Gugger M."/>
            <person name="Coursin T."/>
            <person name="Rippka R."/>
            <person name="Tandeau De Marsac N."/>
            <person name="Huntemann M."/>
            <person name="Wei C.-L."/>
            <person name="Han J."/>
            <person name="Detter J.C."/>
            <person name="Han C."/>
            <person name="Tapia R."/>
            <person name="Chen A."/>
            <person name="Kyrpides N."/>
            <person name="Mavromatis K."/>
            <person name="Markowitz V."/>
            <person name="Szeto E."/>
            <person name="Ivanova N."/>
            <person name="Pagani I."/>
            <person name="Pati A."/>
            <person name="Goodwin L."/>
            <person name="Nordberg H.P."/>
            <person name="Cantor M.N."/>
            <person name="Hua S.X."/>
            <person name="Woyke T."/>
            <person name="Kerfeld C.A."/>
        </authorList>
    </citation>
    <scope>NUCLEOTIDE SEQUENCE [LARGE SCALE GENOMIC DNA]</scope>
    <source>
        <strain evidence="2 3">PCC 7113</strain>
    </source>
</reference>
<dbReference type="PATRIC" id="fig|1173027.3.peg.1310"/>
<gene>
    <name evidence="2" type="ORF">Mic7113_1188</name>
</gene>
<dbReference type="Proteomes" id="UP000010471">
    <property type="component" value="Chromosome"/>
</dbReference>
<dbReference type="OrthoDB" id="9804758at2"/>
<dbReference type="HOGENOM" id="CLU_066192_62_3_3"/>
<proteinExistence type="predicted"/>
<dbReference type="GO" id="GO:0003677">
    <property type="term" value="F:DNA binding"/>
    <property type="evidence" value="ECO:0007669"/>
    <property type="project" value="InterPro"/>
</dbReference>
<evidence type="ECO:0000313" key="2">
    <source>
        <dbReference type="EMBL" id="AFZ17078.1"/>
    </source>
</evidence>
<organism evidence="2 3">
    <name type="scientific">Allocoleopsis franciscana PCC 7113</name>
    <dbReference type="NCBI Taxonomy" id="1173027"/>
    <lineage>
        <taxon>Bacteria</taxon>
        <taxon>Bacillati</taxon>
        <taxon>Cyanobacteriota</taxon>
        <taxon>Cyanophyceae</taxon>
        <taxon>Coleofasciculales</taxon>
        <taxon>Coleofasciculaceae</taxon>
        <taxon>Allocoleopsis</taxon>
        <taxon>Allocoleopsis franciscana</taxon>
    </lineage>
</organism>
<evidence type="ECO:0000313" key="3">
    <source>
        <dbReference type="Proteomes" id="UP000010471"/>
    </source>
</evidence>
<keyword evidence="3" id="KW-1185">Reference proteome</keyword>
<accession>K9WA34</accession>
<name>K9WA34_9CYAN</name>
<dbReference type="eggNOG" id="COG1318">
    <property type="taxonomic scope" value="Bacteria"/>
</dbReference>
<feature type="domain" description="HTH cro/C1-type" evidence="1">
    <location>
        <begin position="16"/>
        <end position="75"/>
    </location>
</feature>
<protein>
    <submittedName>
        <fullName evidence="2">Putative transcriptional regulator</fullName>
    </submittedName>
</protein>
<dbReference type="AlphaFoldDB" id="K9WA34"/>
<evidence type="ECO:0000259" key="1">
    <source>
        <dbReference type="PROSITE" id="PS50943"/>
    </source>
</evidence>
<dbReference type="KEGG" id="mic:Mic7113_1188"/>
<dbReference type="SUPFAM" id="SSF47413">
    <property type="entry name" value="lambda repressor-like DNA-binding domains"/>
    <property type="match status" value="1"/>
</dbReference>
<dbReference type="EMBL" id="CP003630">
    <property type="protein sequence ID" value="AFZ17078.1"/>
    <property type="molecule type" value="Genomic_DNA"/>
</dbReference>
<dbReference type="Pfam" id="PF01381">
    <property type="entry name" value="HTH_3"/>
    <property type="match status" value="1"/>
</dbReference>
<dbReference type="InterPro" id="IPR010982">
    <property type="entry name" value="Lambda_DNA-bd_dom_sf"/>
</dbReference>
<sequence length="80" mass="9066">MANHKNSNSNPNFPSLKQVRERLGMTQEQFAQEIGITSRTIRNHETGANQLKLSLGQFKRLKELLEQAGMSIDDLPDDID</sequence>
<dbReference type="InterPro" id="IPR001387">
    <property type="entry name" value="Cro/C1-type_HTH"/>
</dbReference>